<feature type="compositionally biased region" description="Polar residues" evidence="1">
    <location>
        <begin position="154"/>
        <end position="170"/>
    </location>
</feature>
<feature type="region of interest" description="Disordered" evidence="1">
    <location>
        <begin position="154"/>
        <end position="175"/>
    </location>
</feature>
<evidence type="ECO:0000313" key="4">
    <source>
        <dbReference type="Proteomes" id="UP000664859"/>
    </source>
</evidence>
<sequence length="347" mass="34626">MTISKTSTLAACAAMVASSSAFVVPPMHSGSRPTAQVQMSAKHGGSAAAVVAAGILLQGALSAPVPADAAMFDAAPATSIQRAVVQDWGSAKQKVADVASDISGAVPSAADAVDKMKAAASQAAPNLRSTNLGDTESNQRWGDLAANAKTTVQDATGNGQDVNSKAQSLKNGAPDKVKSAASNVITSAVDPASPLGAGAINPLKSGDPSTLLTPNNAGGDSPSFQEGADVARSGAQNNIERARDTVNAEQTRKSGLQSLGADSGTRGTPSALNPRGAPSAKEGVAIAKAGVRDNAKRARDAVNDAKRGITQRDGAVDAVKDNARASAPFFGSQAQAGVNKLGKVLNN</sequence>
<dbReference type="Proteomes" id="UP000664859">
    <property type="component" value="Unassembled WGS sequence"/>
</dbReference>
<dbReference type="EMBL" id="JAFCMP010000032">
    <property type="protein sequence ID" value="KAG5190563.1"/>
    <property type="molecule type" value="Genomic_DNA"/>
</dbReference>
<organism evidence="3 4">
    <name type="scientific">Tribonema minus</name>
    <dbReference type="NCBI Taxonomy" id="303371"/>
    <lineage>
        <taxon>Eukaryota</taxon>
        <taxon>Sar</taxon>
        <taxon>Stramenopiles</taxon>
        <taxon>Ochrophyta</taxon>
        <taxon>PX clade</taxon>
        <taxon>Xanthophyceae</taxon>
        <taxon>Tribonematales</taxon>
        <taxon>Tribonemataceae</taxon>
        <taxon>Tribonema</taxon>
    </lineage>
</organism>
<evidence type="ECO:0000256" key="2">
    <source>
        <dbReference type="SAM" id="SignalP"/>
    </source>
</evidence>
<keyword evidence="2" id="KW-0732">Signal</keyword>
<feature type="region of interest" description="Disordered" evidence="1">
    <location>
        <begin position="199"/>
        <end position="229"/>
    </location>
</feature>
<name>A0A835ZKA6_9STRA</name>
<feature type="chain" id="PRO_5033047140" evidence="2">
    <location>
        <begin position="22"/>
        <end position="347"/>
    </location>
</feature>
<feature type="compositionally biased region" description="Polar residues" evidence="1">
    <location>
        <begin position="207"/>
        <end position="224"/>
    </location>
</feature>
<keyword evidence="4" id="KW-1185">Reference proteome</keyword>
<reference evidence="3" key="1">
    <citation type="submission" date="2021-02" db="EMBL/GenBank/DDBJ databases">
        <title>First Annotated Genome of the Yellow-green Alga Tribonema minus.</title>
        <authorList>
            <person name="Mahan K.M."/>
        </authorList>
    </citation>
    <scope>NUCLEOTIDE SEQUENCE</scope>
    <source>
        <strain evidence="3">UTEX B ZZ1240</strain>
    </source>
</reference>
<feature type="signal peptide" evidence="2">
    <location>
        <begin position="1"/>
        <end position="21"/>
    </location>
</feature>
<accession>A0A835ZKA6</accession>
<protein>
    <submittedName>
        <fullName evidence="3">Uncharacterized protein</fullName>
    </submittedName>
</protein>
<dbReference type="AlphaFoldDB" id="A0A835ZKA6"/>
<evidence type="ECO:0000313" key="3">
    <source>
        <dbReference type="EMBL" id="KAG5190563.1"/>
    </source>
</evidence>
<comment type="caution">
    <text evidence="3">The sequence shown here is derived from an EMBL/GenBank/DDBJ whole genome shotgun (WGS) entry which is preliminary data.</text>
</comment>
<gene>
    <name evidence="3" type="ORF">JKP88DRAFT_266863</name>
</gene>
<proteinExistence type="predicted"/>
<feature type="compositionally biased region" description="Basic and acidic residues" evidence="1">
    <location>
        <begin position="243"/>
        <end position="252"/>
    </location>
</feature>
<evidence type="ECO:0000256" key="1">
    <source>
        <dbReference type="SAM" id="MobiDB-lite"/>
    </source>
</evidence>
<feature type="region of interest" description="Disordered" evidence="1">
    <location>
        <begin position="243"/>
        <end position="280"/>
    </location>
</feature>